<organism evidence="2">
    <name type="scientific">Burkholderia pseudomallei</name>
    <name type="common">Pseudomonas pseudomallei</name>
    <dbReference type="NCBI Taxonomy" id="28450"/>
    <lineage>
        <taxon>Bacteria</taxon>
        <taxon>Pseudomonadati</taxon>
        <taxon>Pseudomonadota</taxon>
        <taxon>Betaproteobacteria</taxon>
        <taxon>Burkholderiales</taxon>
        <taxon>Burkholderiaceae</taxon>
        <taxon>Burkholderia</taxon>
        <taxon>pseudomallei group</taxon>
    </lineage>
</organism>
<evidence type="ECO:0000256" key="1">
    <source>
        <dbReference type="SAM" id="Phobius"/>
    </source>
</evidence>
<keyword evidence="1" id="KW-0812">Transmembrane</keyword>
<feature type="transmembrane region" description="Helical" evidence="1">
    <location>
        <begin position="43"/>
        <end position="71"/>
    </location>
</feature>
<accession>A0A8A4EDB9</accession>
<dbReference type="EMBL" id="CP071754">
    <property type="protein sequence ID" value="QTB65700.1"/>
    <property type="molecule type" value="Genomic_DNA"/>
</dbReference>
<gene>
    <name evidence="2" type="ORF">J3D99_17445</name>
</gene>
<sequence>MRDTTATMTTDRNCSAGIGDLKRLAGPRARPAIDTPSKKTARWVPVVVAIAAVIGAIVVMGAFIDVLLLCLTSTDPVRH</sequence>
<evidence type="ECO:0000313" key="2">
    <source>
        <dbReference type="EMBL" id="QTB65700.1"/>
    </source>
</evidence>
<protein>
    <submittedName>
        <fullName evidence="2">Uncharacterized protein</fullName>
    </submittedName>
</protein>
<keyword evidence="1" id="KW-0472">Membrane</keyword>
<dbReference type="AlphaFoldDB" id="A0A8A4EDB9"/>
<dbReference type="RefSeq" id="WP_050868749.1">
    <property type="nucleotide sequence ID" value="NZ_CP071747.1"/>
</dbReference>
<reference evidence="2" key="1">
    <citation type="submission" date="2021-03" db="EMBL/GenBank/DDBJ databases">
        <title>Complete genome of Burkholderia pseudomallei_VBP364.</title>
        <authorList>
            <person name="Balaji V."/>
            <person name="Yamuna B."/>
            <person name="Monisha P."/>
        </authorList>
    </citation>
    <scope>NUCLEOTIDE SEQUENCE</scope>
    <source>
        <strain evidence="2">VBP364</strain>
    </source>
</reference>
<proteinExistence type="predicted"/>
<name>A0A8A4EDB9_BURPE</name>
<keyword evidence="1" id="KW-1133">Transmembrane helix</keyword>